<reference evidence="2 3" key="1">
    <citation type="submission" date="2009-01" db="EMBL/GenBank/DDBJ databases">
        <authorList>
            <person name="Fulton L."/>
            <person name="Clifton S."/>
            <person name="Fulton B."/>
            <person name="Xu J."/>
            <person name="Minx P."/>
            <person name="Pepin K.H."/>
            <person name="Johnson M."/>
            <person name="Bhonagiri V."/>
            <person name="Nash W.E."/>
            <person name="Mardis E.R."/>
            <person name="Wilson R.K."/>
        </authorList>
    </citation>
    <scope>NUCLEOTIDE SEQUENCE [LARGE SCALE GENOMIC DNA]</scope>
    <source>
        <strain evidence="2 3">DSM 5476</strain>
    </source>
</reference>
<comment type="caution">
    <text evidence="2">The sequence shown here is derived from an EMBL/GenBank/DDBJ whole genome shotgun (WGS) entry which is preliminary data.</text>
</comment>
<proteinExistence type="predicted"/>
<keyword evidence="3" id="KW-1185">Reference proteome</keyword>
<feature type="region of interest" description="Disordered" evidence="1">
    <location>
        <begin position="44"/>
        <end position="64"/>
    </location>
</feature>
<dbReference type="STRING" id="537013.CLOSTMETH_00031"/>
<gene>
    <name evidence="2" type="ORF">CLOSTMETH_00031</name>
</gene>
<reference evidence="2 3" key="2">
    <citation type="submission" date="2009-02" db="EMBL/GenBank/DDBJ databases">
        <title>Draft genome sequence of Clostridium methylpentosum (DSM 5476).</title>
        <authorList>
            <person name="Sudarsanam P."/>
            <person name="Ley R."/>
            <person name="Guruge J."/>
            <person name="Turnbaugh P.J."/>
            <person name="Mahowald M."/>
            <person name="Liep D."/>
            <person name="Gordon J."/>
        </authorList>
    </citation>
    <scope>NUCLEOTIDE SEQUENCE [LARGE SCALE GENOMIC DNA]</scope>
    <source>
        <strain evidence="2 3">DSM 5476</strain>
    </source>
</reference>
<evidence type="ECO:0000313" key="3">
    <source>
        <dbReference type="Proteomes" id="UP000003340"/>
    </source>
</evidence>
<organism evidence="2 3">
    <name type="scientific">[Clostridium] methylpentosum DSM 5476</name>
    <dbReference type="NCBI Taxonomy" id="537013"/>
    <lineage>
        <taxon>Bacteria</taxon>
        <taxon>Bacillati</taxon>
        <taxon>Bacillota</taxon>
        <taxon>Clostridia</taxon>
        <taxon>Eubacteriales</taxon>
        <taxon>Oscillospiraceae</taxon>
        <taxon>Oscillospiraceae incertae sedis</taxon>
    </lineage>
</organism>
<evidence type="ECO:0000256" key="1">
    <source>
        <dbReference type="SAM" id="MobiDB-lite"/>
    </source>
</evidence>
<sequence>MEDLTQALQDILGSKEGQEKLKNVADMLGAGEGKGLDLSSLGSLFGGQKEEPVQEQDSEEDPFGGLDINMLLQVKNMMSTMNRNDKNVDLIRALKPHLRPERQAKADEAMKIMKLISLLPTLKESGLLGKIGL</sequence>
<protein>
    <submittedName>
        <fullName evidence="2">Uncharacterized protein</fullName>
    </submittedName>
</protein>
<feature type="compositionally biased region" description="Acidic residues" evidence="1">
    <location>
        <begin position="53"/>
        <end position="62"/>
    </location>
</feature>
<dbReference type="EMBL" id="ACEC01000002">
    <property type="protein sequence ID" value="EEG32293.1"/>
    <property type="molecule type" value="Genomic_DNA"/>
</dbReference>
<dbReference type="AlphaFoldDB" id="C0E8C8"/>
<name>C0E8C8_9FIRM</name>
<evidence type="ECO:0000313" key="2">
    <source>
        <dbReference type="EMBL" id="EEG32293.1"/>
    </source>
</evidence>
<dbReference type="HOGENOM" id="CLU_138353_0_0_9"/>
<dbReference type="eggNOG" id="ENOG5033AUH">
    <property type="taxonomic scope" value="Bacteria"/>
</dbReference>
<dbReference type="Proteomes" id="UP000003340">
    <property type="component" value="Unassembled WGS sequence"/>
</dbReference>
<accession>C0E8C8</accession>